<name>A0ABX0HWH9_9BURK</name>
<dbReference type="Pfam" id="PF13410">
    <property type="entry name" value="GST_C_2"/>
    <property type="match status" value="1"/>
</dbReference>
<reference evidence="2 3" key="1">
    <citation type="submission" date="2020-03" db="EMBL/GenBank/DDBJ databases">
        <title>Rubrivivax benzoatilyticus JA2 (sequenced after 10 years sub-culturing).</title>
        <authorList>
            <person name="Gupta D."/>
            <person name="Chintalapati S."/>
            <person name="Chintalapati V.R."/>
        </authorList>
    </citation>
    <scope>NUCLEOTIDE SEQUENCE [LARGE SCALE GENOMIC DNA]</scope>
    <source>
        <strain evidence="2 3">JA2-Mal</strain>
    </source>
</reference>
<dbReference type="Pfam" id="PF13409">
    <property type="entry name" value="GST_N_2"/>
    <property type="match status" value="1"/>
</dbReference>
<protein>
    <submittedName>
        <fullName evidence="2">Glutathione S-transferase family protein</fullName>
    </submittedName>
</protein>
<dbReference type="SFLD" id="SFLDS00019">
    <property type="entry name" value="Glutathione_Transferase_(cytos"/>
    <property type="match status" value="1"/>
</dbReference>
<accession>A0ABX0HWH9</accession>
<keyword evidence="3" id="KW-1185">Reference proteome</keyword>
<feature type="domain" description="GST N-terminal" evidence="1">
    <location>
        <begin position="3"/>
        <end position="86"/>
    </location>
</feature>
<dbReference type="CDD" id="cd03043">
    <property type="entry name" value="GST_N_1"/>
    <property type="match status" value="1"/>
</dbReference>
<evidence type="ECO:0000313" key="3">
    <source>
        <dbReference type="Proteomes" id="UP000802098"/>
    </source>
</evidence>
<dbReference type="RefSeq" id="WP_009858772.1">
    <property type="nucleotide sequence ID" value="NZ_JAAOCD010000006.1"/>
</dbReference>
<dbReference type="Gene3D" id="1.20.1050.10">
    <property type="match status" value="1"/>
</dbReference>
<dbReference type="CDD" id="cd03194">
    <property type="entry name" value="GST_C_3"/>
    <property type="match status" value="1"/>
</dbReference>
<dbReference type="InterPro" id="IPR036282">
    <property type="entry name" value="Glutathione-S-Trfase_C_sf"/>
</dbReference>
<dbReference type="PANTHER" id="PTHR42673">
    <property type="entry name" value="MALEYLACETOACETATE ISOMERASE"/>
    <property type="match status" value="1"/>
</dbReference>
<dbReference type="PANTHER" id="PTHR42673:SF4">
    <property type="entry name" value="MALEYLACETOACETATE ISOMERASE"/>
    <property type="match status" value="1"/>
</dbReference>
<dbReference type="PROSITE" id="PS50404">
    <property type="entry name" value="GST_NTER"/>
    <property type="match status" value="1"/>
</dbReference>
<evidence type="ECO:0000313" key="2">
    <source>
        <dbReference type="EMBL" id="NHK99352.1"/>
    </source>
</evidence>
<organism evidence="2 3">
    <name type="scientific">Rubrivivax benzoatilyticus</name>
    <dbReference type="NCBI Taxonomy" id="316997"/>
    <lineage>
        <taxon>Bacteria</taxon>
        <taxon>Pseudomonadati</taxon>
        <taxon>Pseudomonadota</taxon>
        <taxon>Betaproteobacteria</taxon>
        <taxon>Burkholderiales</taxon>
        <taxon>Sphaerotilaceae</taxon>
        <taxon>Rubrivivax</taxon>
    </lineage>
</organism>
<dbReference type="InterPro" id="IPR036249">
    <property type="entry name" value="Thioredoxin-like_sf"/>
</dbReference>
<dbReference type="Gene3D" id="3.40.30.10">
    <property type="entry name" value="Glutaredoxin"/>
    <property type="match status" value="1"/>
</dbReference>
<evidence type="ECO:0000259" key="1">
    <source>
        <dbReference type="PROSITE" id="PS50404"/>
    </source>
</evidence>
<proteinExistence type="predicted"/>
<comment type="caution">
    <text evidence="2">The sequence shown here is derived from an EMBL/GenBank/DDBJ whole genome shotgun (WGS) entry which is preliminary data.</text>
</comment>
<dbReference type="SUPFAM" id="SSF52833">
    <property type="entry name" value="Thioredoxin-like"/>
    <property type="match status" value="1"/>
</dbReference>
<gene>
    <name evidence="2" type="ORF">G7087_13285</name>
</gene>
<dbReference type="Proteomes" id="UP000802098">
    <property type="component" value="Unassembled WGS sequence"/>
</dbReference>
<sequence length="227" mass="25071">MSLQLVIGNKNYSSWSMRPWVLMRQLGIVFDERKLRFDFAEGSDFRRQVAAVSPAGLVPVLLDDGFAVWDTLAITEYLAERFPQAGVWPADARQRARARSLCAEMHGGFGALRRHCAMNIEAALPDVGERLWAEQPALQRDVARLEAMWAEALDASGGPFLFGEFGAADAFYAPVCTRLVSYALPVSDATRAYVRRVLAAPGVAAWIADALAEADFIADEEPYRSSR</sequence>
<dbReference type="InterPro" id="IPR004045">
    <property type="entry name" value="Glutathione_S-Trfase_N"/>
</dbReference>
<dbReference type="SUPFAM" id="SSF47616">
    <property type="entry name" value="GST C-terminal domain-like"/>
    <property type="match status" value="1"/>
</dbReference>
<dbReference type="EMBL" id="JAAOCD010000006">
    <property type="protein sequence ID" value="NHK99352.1"/>
    <property type="molecule type" value="Genomic_DNA"/>
</dbReference>
<dbReference type="InterPro" id="IPR040079">
    <property type="entry name" value="Glutathione_S-Trfase"/>
</dbReference>